<gene>
    <name evidence="5" type="ORF">PDIG_12330</name>
</gene>
<dbReference type="Proteomes" id="UP000009882">
    <property type="component" value="Unassembled WGS sequence"/>
</dbReference>
<dbReference type="AlphaFoldDB" id="K9GA35"/>
<keyword evidence="3" id="KW-0288">FMN</keyword>
<dbReference type="PANTHER" id="PTHR33798:SF5">
    <property type="entry name" value="FLAVIN REDUCTASE LIKE DOMAIN-CONTAINING PROTEIN"/>
    <property type="match status" value="1"/>
</dbReference>
<organism evidence="5 6">
    <name type="scientific">Penicillium digitatum (strain PHI26 / CECT 20796)</name>
    <name type="common">Green mold</name>
    <dbReference type="NCBI Taxonomy" id="1170229"/>
    <lineage>
        <taxon>Eukaryota</taxon>
        <taxon>Fungi</taxon>
        <taxon>Dikarya</taxon>
        <taxon>Ascomycota</taxon>
        <taxon>Pezizomycotina</taxon>
        <taxon>Eurotiomycetes</taxon>
        <taxon>Eurotiomycetidae</taxon>
        <taxon>Eurotiales</taxon>
        <taxon>Aspergillaceae</taxon>
        <taxon>Penicillium</taxon>
    </lineage>
</organism>
<dbReference type="EMBL" id="AKCT01000045">
    <property type="protein sequence ID" value="EKV17962.1"/>
    <property type="molecule type" value="Genomic_DNA"/>
</dbReference>
<evidence type="ECO:0000313" key="5">
    <source>
        <dbReference type="EMBL" id="EKV17962.1"/>
    </source>
</evidence>
<dbReference type="InParanoid" id="K9GA35"/>
<keyword evidence="2" id="KW-0285">Flavoprotein</keyword>
<evidence type="ECO:0000256" key="1">
    <source>
        <dbReference type="ARBA" id="ARBA00001917"/>
    </source>
</evidence>
<accession>K9GA35</accession>
<dbReference type="PANTHER" id="PTHR33798">
    <property type="entry name" value="FLAVOPROTEIN OXYGENASE"/>
    <property type="match status" value="1"/>
</dbReference>
<comment type="caution">
    <text evidence="5">The sequence shown here is derived from an EMBL/GenBank/DDBJ whole genome shotgun (WGS) entry which is preliminary data.</text>
</comment>
<dbReference type="OMA" id="NQEASHI"/>
<dbReference type="OrthoDB" id="10250990at2759"/>
<reference evidence="6" key="1">
    <citation type="journal article" date="2012" name="BMC Genomics">
        <title>Genome sequence of the necrotrophic fungus Penicillium digitatum, the main postharvest pathogen of citrus.</title>
        <authorList>
            <person name="Marcet-Houben M."/>
            <person name="Ballester A.-R."/>
            <person name="de la Fuente B."/>
            <person name="Harries E."/>
            <person name="Marcos J.F."/>
            <person name="Gonzalez-Candelas L."/>
            <person name="Gabaldon T."/>
        </authorList>
    </citation>
    <scope>NUCLEOTIDE SEQUENCE [LARGE SCALE GENOMIC DNA]</scope>
    <source>
        <strain evidence="6">PHI26 / CECT 20796</strain>
    </source>
</reference>
<evidence type="ECO:0000313" key="6">
    <source>
        <dbReference type="Proteomes" id="UP000009882"/>
    </source>
</evidence>
<sequence>MGGGVINTVSENMIEAVNAPYLDAPYSGSEWDASVLHEAPSSTVKVSRVAESVFNIEGKVIDIKEFTDYQHPGMSLAATVLTKATQFWIKEGTANKDYSQIDLSKLRPGWSTWGRLLWSDWANVGATAQDME</sequence>
<evidence type="ECO:0000256" key="3">
    <source>
        <dbReference type="ARBA" id="ARBA00022643"/>
    </source>
</evidence>
<proteinExistence type="inferred from homology"/>
<comment type="similarity">
    <text evidence="4">Belongs to the flavoredoxin family.</text>
</comment>
<dbReference type="Gene3D" id="2.30.110.10">
    <property type="entry name" value="Electron Transport, Fmn-binding Protein, Chain A"/>
    <property type="match status" value="1"/>
</dbReference>
<dbReference type="InterPro" id="IPR012349">
    <property type="entry name" value="Split_barrel_FMN-bd"/>
</dbReference>
<dbReference type="eggNOG" id="ENOG502SHNY">
    <property type="taxonomic scope" value="Eukaryota"/>
</dbReference>
<comment type="cofactor">
    <cofactor evidence="1">
        <name>FMN</name>
        <dbReference type="ChEBI" id="CHEBI:58210"/>
    </cofactor>
</comment>
<dbReference type="HOGENOM" id="CLU_2050418_0_0_1"/>
<evidence type="ECO:0000256" key="2">
    <source>
        <dbReference type="ARBA" id="ARBA00022630"/>
    </source>
</evidence>
<protein>
    <submittedName>
        <fullName evidence="5">Uncharacterized protein</fullName>
    </submittedName>
</protein>
<dbReference type="SUPFAM" id="SSF50475">
    <property type="entry name" value="FMN-binding split barrel"/>
    <property type="match status" value="1"/>
</dbReference>
<name>K9GA35_PEND2</name>
<keyword evidence="6" id="KW-1185">Reference proteome</keyword>
<evidence type="ECO:0000256" key="4">
    <source>
        <dbReference type="ARBA" id="ARBA00038054"/>
    </source>
</evidence>